<dbReference type="AlphaFoldDB" id="A0A831UB23"/>
<keyword evidence="5" id="KW-0479">Metal-binding</keyword>
<evidence type="ECO:0000256" key="5">
    <source>
        <dbReference type="ARBA" id="ARBA00022723"/>
    </source>
</evidence>
<evidence type="ECO:0000256" key="3">
    <source>
        <dbReference type="ARBA" id="ARBA00022679"/>
    </source>
</evidence>
<comment type="cofactor">
    <cofactor evidence="1">
        <name>[4Fe-4S] cluster</name>
        <dbReference type="ChEBI" id="CHEBI:49883"/>
    </cofactor>
</comment>
<dbReference type="GO" id="GO:0051539">
    <property type="term" value="F:4 iron, 4 sulfur cluster binding"/>
    <property type="evidence" value="ECO:0007669"/>
    <property type="project" value="UniProtKB-KW"/>
</dbReference>
<evidence type="ECO:0000313" key="10">
    <source>
        <dbReference type="EMBL" id="HEN41030.1"/>
    </source>
</evidence>
<dbReference type="GO" id="GO:0003824">
    <property type="term" value="F:catalytic activity"/>
    <property type="evidence" value="ECO:0007669"/>
    <property type="project" value="InterPro"/>
</dbReference>
<evidence type="ECO:0000256" key="2">
    <source>
        <dbReference type="ARBA" id="ARBA00022603"/>
    </source>
</evidence>
<dbReference type="SMART" id="SM00729">
    <property type="entry name" value="Elp3"/>
    <property type="match status" value="1"/>
</dbReference>
<keyword evidence="7" id="KW-0411">Iron-sulfur</keyword>
<feature type="domain" description="Radical SAM core" evidence="9">
    <location>
        <begin position="169"/>
        <end position="410"/>
    </location>
</feature>
<dbReference type="Gene3D" id="3.80.30.20">
    <property type="entry name" value="tm_1862 like domain"/>
    <property type="match status" value="1"/>
</dbReference>
<evidence type="ECO:0000256" key="1">
    <source>
        <dbReference type="ARBA" id="ARBA00001966"/>
    </source>
</evidence>
<dbReference type="PANTHER" id="PTHR43409:SF7">
    <property type="entry name" value="BLL1977 PROTEIN"/>
    <property type="match status" value="1"/>
</dbReference>
<protein>
    <submittedName>
        <fullName evidence="10">B12-binding domain-containing radical SAM protein</fullName>
    </submittedName>
</protein>
<dbReference type="EMBL" id="DSOV01000006">
    <property type="protein sequence ID" value="HEN41030.1"/>
    <property type="molecule type" value="Genomic_DNA"/>
</dbReference>
<evidence type="ECO:0000259" key="9">
    <source>
        <dbReference type="PROSITE" id="PS51918"/>
    </source>
</evidence>
<comment type="caution">
    <text evidence="10">The sequence shown here is derived from an EMBL/GenBank/DDBJ whole genome shotgun (WGS) entry which is preliminary data.</text>
</comment>
<proteinExistence type="predicted"/>
<dbReference type="PROSITE" id="PS51332">
    <property type="entry name" value="B12_BINDING"/>
    <property type="match status" value="1"/>
</dbReference>
<sequence>MKVALIGAELEENLGLRYMVSSLERAGHQAVIFPFNEEEEIPSVVRQVTAFGPEIAGLSMVFTGRAREFCRLARALREGGFTGHLTAGGHFAALNCRQLLADFPEFDSVALGEGEELICALAASLPDLSEVAGFCYRGPDGDIALNPSLGNPADLDALPFPKRDTFHDYFGKPIASILSSRGCWRSCAFCSIDAWYRSGGGAKFRVRSIGNIVAEMKELYHRHGVRVFNFQDDNFFLPEPKKALARFTELRDTLWNEGVTEIAIAVKARPDSINREVMAVLDDLRVFRVFLGVENASEEGLRNLNRKSSRAEIENALRILNDFDIHVAYNLLMFEPDATMEHLLTNLRFMERHIDNPFNFCRAEAYAATGLEKKLRDDGIISGDYFGYDYRIKDPRVETFHRIANYAFFDRNFNDYGLHYFNMEVDFSFQLLRRFHPELLTQELRSEVRCFIKETNLDTYRCLSRIWDLVQALDPADQEAVRAAMRGMRQRVDAGGIELRARGERILERLRRAWTEQQPERPREEITASLESTIFGGGAVPYTGIESLARAGADPVGLGFFGSLRTPVPYAEFRRRMETGK</sequence>
<dbReference type="PROSITE" id="PS51918">
    <property type="entry name" value="RADICAL_SAM"/>
    <property type="match status" value="1"/>
</dbReference>
<dbReference type="SFLD" id="SFLDG01123">
    <property type="entry name" value="methyltransferase_(Class_B)"/>
    <property type="match status" value="1"/>
</dbReference>
<dbReference type="SFLD" id="SFLDG01082">
    <property type="entry name" value="B12-binding_domain_containing"/>
    <property type="match status" value="1"/>
</dbReference>
<dbReference type="GO" id="GO:0046872">
    <property type="term" value="F:metal ion binding"/>
    <property type="evidence" value="ECO:0007669"/>
    <property type="project" value="UniProtKB-KW"/>
</dbReference>
<dbReference type="InterPro" id="IPR023404">
    <property type="entry name" value="rSAM_horseshoe"/>
</dbReference>
<dbReference type="SFLD" id="SFLDS00029">
    <property type="entry name" value="Radical_SAM"/>
    <property type="match status" value="1"/>
</dbReference>
<dbReference type="InterPro" id="IPR058240">
    <property type="entry name" value="rSAM_sf"/>
</dbReference>
<dbReference type="SUPFAM" id="SSF102114">
    <property type="entry name" value="Radical SAM enzymes"/>
    <property type="match status" value="1"/>
</dbReference>
<dbReference type="GO" id="GO:0005829">
    <property type="term" value="C:cytosol"/>
    <property type="evidence" value="ECO:0007669"/>
    <property type="project" value="TreeGrafter"/>
</dbReference>
<dbReference type="InterPro" id="IPR006158">
    <property type="entry name" value="Cobalamin-bd"/>
</dbReference>
<dbReference type="InterPro" id="IPR034466">
    <property type="entry name" value="Methyltransferase_Class_B"/>
</dbReference>
<dbReference type="InterPro" id="IPR007197">
    <property type="entry name" value="rSAM"/>
</dbReference>
<keyword evidence="2" id="KW-0489">Methyltransferase</keyword>
<dbReference type="Gene3D" id="3.40.50.280">
    <property type="entry name" value="Cobalamin-binding domain"/>
    <property type="match status" value="1"/>
</dbReference>
<evidence type="ECO:0000256" key="7">
    <source>
        <dbReference type="ARBA" id="ARBA00023014"/>
    </source>
</evidence>
<dbReference type="Pfam" id="PF02310">
    <property type="entry name" value="B12-binding"/>
    <property type="match status" value="1"/>
</dbReference>
<evidence type="ECO:0000256" key="6">
    <source>
        <dbReference type="ARBA" id="ARBA00023004"/>
    </source>
</evidence>
<dbReference type="Pfam" id="PF04055">
    <property type="entry name" value="Radical_SAM"/>
    <property type="match status" value="1"/>
</dbReference>
<gene>
    <name evidence="10" type="ORF">ENQ87_01455</name>
</gene>
<dbReference type="PANTHER" id="PTHR43409">
    <property type="entry name" value="ANAEROBIC MAGNESIUM-PROTOPORPHYRIN IX MONOMETHYL ESTER CYCLASE-RELATED"/>
    <property type="match status" value="1"/>
</dbReference>
<keyword evidence="3" id="KW-0808">Transferase</keyword>
<accession>A0A831UB23</accession>
<evidence type="ECO:0000259" key="8">
    <source>
        <dbReference type="PROSITE" id="PS51332"/>
    </source>
</evidence>
<name>A0A831UB23_GEOME</name>
<feature type="domain" description="B12-binding" evidence="8">
    <location>
        <begin position="1"/>
        <end position="132"/>
    </location>
</feature>
<reference evidence="10" key="1">
    <citation type="journal article" date="2020" name="mSystems">
        <title>Genome- and Community-Level Interaction Insights into Carbon Utilization and Element Cycling Functions of Hydrothermarchaeota in Hydrothermal Sediment.</title>
        <authorList>
            <person name="Zhou Z."/>
            <person name="Liu Y."/>
            <person name="Xu W."/>
            <person name="Pan J."/>
            <person name="Luo Z.H."/>
            <person name="Li M."/>
        </authorList>
    </citation>
    <scope>NUCLEOTIDE SEQUENCE [LARGE SCALE GENOMIC DNA]</scope>
    <source>
        <strain evidence="10">SpSt-349</strain>
    </source>
</reference>
<keyword evidence="6" id="KW-0408">Iron</keyword>
<evidence type="ECO:0000256" key="4">
    <source>
        <dbReference type="ARBA" id="ARBA00022691"/>
    </source>
</evidence>
<dbReference type="InterPro" id="IPR051198">
    <property type="entry name" value="BchE-like"/>
</dbReference>
<dbReference type="InterPro" id="IPR006638">
    <property type="entry name" value="Elp3/MiaA/NifB-like_rSAM"/>
</dbReference>
<dbReference type="GO" id="GO:0031419">
    <property type="term" value="F:cobalamin binding"/>
    <property type="evidence" value="ECO:0007669"/>
    <property type="project" value="InterPro"/>
</dbReference>
<organism evidence="10">
    <name type="scientific">Geobacter metallireducens</name>
    <dbReference type="NCBI Taxonomy" id="28232"/>
    <lineage>
        <taxon>Bacteria</taxon>
        <taxon>Pseudomonadati</taxon>
        <taxon>Thermodesulfobacteriota</taxon>
        <taxon>Desulfuromonadia</taxon>
        <taxon>Geobacterales</taxon>
        <taxon>Geobacteraceae</taxon>
        <taxon>Geobacter</taxon>
    </lineage>
</organism>
<keyword evidence="4" id="KW-0949">S-adenosyl-L-methionine</keyword>